<comment type="caution">
    <text evidence="1">The sequence shown here is derived from an EMBL/GenBank/DDBJ whole genome shotgun (WGS) entry which is preliminary data.</text>
</comment>
<dbReference type="RefSeq" id="WP_199019644.1">
    <property type="nucleotide sequence ID" value="NZ_JAELUP010000065.1"/>
</dbReference>
<sequence>MTDRKKVEQEEKEELQHLDDAAKETGRVTFEAAQAAAGPWLGMSIYLGPNLRGGRLLQSTVFRDGVPDYLQSLLEELPDVASLIVSLEQIADVEQRIQKTGTAENVAYQRLAKGEVKENGI</sequence>
<accession>A0A934J3G0</accession>
<dbReference type="Proteomes" id="UP000640274">
    <property type="component" value="Unassembled WGS sequence"/>
</dbReference>
<proteinExistence type="predicted"/>
<organism evidence="1 2">
    <name type="scientific">Paenibacillus roseus</name>
    <dbReference type="NCBI Taxonomy" id="2798579"/>
    <lineage>
        <taxon>Bacteria</taxon>
        <taxon>Bacillati</taxon>
        <taxon>Bacillota</taxon>
        <taxon>Bacilli</taxon>
        <taxon>Bacillales</taxon>
        <taxon>Paenibacillaceae</taxon>
        <taxon>Paenibacillus</taxon>
    </lineage>
</organism>
<evidence type="ECO:0000313" key="1">
    <source>
        <dbReference type="EMBL" id="MBJ6362100.1"/>
    </source>
</evidence>
<dbReference type="EMBL" id="JAELUP010000065">
    <property type="protein sequence ID" value="MBJ6362100.1"/>
    <property type="molecule type" value="Genomic_DNA"/>
</dbReference>
<reference evidence="1" key="1">
    <citation type="submission" date="2020-12" db="EMBL/GenBank/DDBJ databases">
        <authorList>
            <person name="Huq M.A."/>
        </authorList>
    </citation>
    <scope>NUCLEOTIDE SEQUENCE</scope>
    <source>
        <strain evidence="1">MAHUQ-46</strain>
    </source>
</reference>
<protein>
    <submittedName>
        <fullName evidence="1">Uncharacterized protein</fullName>
    </submittedName>
</protein>
<name>A0A934J3G0_9BACL</name>
<keyword evidence="2" id="KW-1185">Reference proteome</keyword>
<evidence type="ECO:0000313" key="2">
    <source>
        <dbReference type="Proteomes" id="UP000640274"/>
    </source>
</evidence>
<gene>
    <name evidence="1" type="ORF">JFN88_12565</name>
</gene>
<dbReference type="AlphaFoldDB" id="A0A934J3G0"/>